<reference evidence="2 3" key="1">
    <citation type="journal article" date="2019" name="Int. J. Syst. Evol. Microbiol.">
        <title>The Global Catalogue of Microorganisms (GCM) 10K type strain sequencing project: providing services to taxonomists for standard genome sequencing and annotation.</title>
        <authorList>
            <consortium name="The Broad Institute Genomics Platform"/>
            <consortium name="The Broad Institute Genome Sequencing Center for Infectious Disease"/>
            <person name="Wu L."/>
            <person name="Ma J."/>
        </authorList>
    </citation>
    <scope>NUCLEOTIDE SEQUENCE [LARGE SCALE GENOMIC DNA]</scope>
    <source>
        <strain evidence="2 3">JCM 15628</strain>
    </source>
</reference>
<evidence type="ECO:0000313" key="2">
    <source>
        <dbReference type="EMBL" id="GAA1973515.1"/>
    </source>
</evidence>
<proteinExistence type="predicted"/>
<feature type="transmembrane region" description="Helical" evidence="1">
    <location>
        <begin position="276"/>
        <end position="295"/>
    </location>
</feature>
<evidence type="ECO:0000256" key="1">
    <source>
        <dbReference type="SAM" id="Phobius"/>
    </source>
</evidence>
<keyword evidence="1" id="KW-0472">Membrane</keyword>
<evidence type="ECO:0000313" key="3">
    <source>
        <dbReference type="Proteomes" id="UP001500013"/>
    </source>
</evidence>
<comment type="caution">
    <text evidence="2">The sequence shown here is derived from an EMBL/GenBank/DDBJ whole genome shotgun (WGS) entry which is preliminary data.</text>
</comment>
<accession>A0ABN2RR79</accession>
<dbReference type="RefSeq" id="WP_344059428.1">
    <property type="nucleotide sequence ID" value="NZ_BAAAPU010000003.1"/>
</dbReference>
<keyword evidence="1" id="KW-1133">Transmembrane helix</keyword>
<dbReference type="EMBL" id="BAAAPU010000003">
    <property type="protein sequence ID" value="GAA1973515.1"/>
    <property type="molecule type" value="Genomic_DNA"/>
</dbReference>
<keyword evidence="1" id="KW-0812">Transmembrane</keyword>
<gene>
    <name evidence="2" type="ORF">GCM10009817_12160</name>
</gene>
<organism evidence="2 3">
    <name type="scientific">Terrabacter lapilli</name>
    <dbReference type="NCBI Taxonomy" id="436231"/>
    <lineage>
        <taxon>Bacteria</taxon>
        <taxon>Bacillati</taxon>
        <taxon>Actinomycetota</taxon>
        <taxon>Actinomycetes</taxon>
        <taxon>Micrococcales</taxon>
        <taxon>Intrasporangiaceae</taxon>
        <taxon>Terrabacter</taxon>
    </lineage>
</organism>
<feature type="transmembrane region" description="Helical" evidence="1">
    <location>
        <begin position="34"/>
        <end position="52"/>
    </location>
</feature>
<sequence>MTAVRVPRSERRSATWAPDSHEFPTRRYDLVKEFVVALGVILVLTVVAALVFSSPDDPAISLQQWARQAPNDVVATATGELAGTTTSATYGPPYNTAGDGQALGPVSLQKLPGVTQPVDPANDFVITPLRTLSGQPVVAAALRQWDAASPDQRTAWAQAYSDALGKAPDGDPAKVERGSYGPVPILALGTLALADSGALEGLLTSRTSFFGVNSTKPLLLLADGSHLEDQARAQNLGGDQWGIMNETGNYPGQPWLWLYTFWYQISPFSTSDNADVQVWALMILLSIGFICIPWIPGLRTLPKYLGVHRLIWKKRWRAGGRP</sequence>
<protein>
    <submittedName>
        <fullName evidence="2">Uncharacterized protein</fullName>
    </submittedName>
</protein>
<dbReference type="Proteomes" id="UP001500013">
    <property type="component" value="Unassembled WGS sequence"/>
</dbReference>
<keyword evidence="3" id="KW-1185">Reference proteome</keyword>
<name>A0ABN2RR79_9MICO</name>